<reference evidence="1" key="1">
    <citation type="submission" date="2013-04" db="EMBL/GenBank/DDBJ databases">
        <authorList>
            <person name="Qu J."/>
            <person name="Murali S.C."/>
            <person name="Bandaranaike D."/>
            <person name="Bellair M."/>
            <person name="Blankenburg K."/>
            <person name="Chao H."/>
            <person name="Dinh H."/>
            <person name="Doddapaneni H."/>
            <person name="Downs B."/>
            <person name="Dugan-Rocha S."/>
            <person name="Elkadiri S."/>
            <person name="Gnanaolivu R.D."/>
            <person name="Hernandez B."/>
            <person name="Javaid M."/>
            <person name="Jayaseelan J.C."/>
            <person name="Lee S."/>
            <person name="Li M."/>
            <person name="Ming W."/>
            <person name="Munidasa M."/>
            <person name="Muniz J."/>
            <person name="Nguyen L."/>
            <person name="Ongeri F."/>
            <person name="Osuji N."/>
            <person name="Pu L.-L."/>
            <person name="Puazo M."/>
            <person name="Qu C."/>
            <person name="Quiroz J."/>
            <person name="Raj R."/>
            <person name="Weissenberger G."/>
            <person name="Xin Y."/>
            <person name="Zou X."/>
            <person name="Han Y."/>
            <person name="Richards S."/>
            <person name="Worley K."/>
            <person name="Muzny D."/>
            <person name="Gibbs R."/>
        </authorList>
    </citation>
    <scope>NUCLEOTIDE SEQUENCE</scope>
    <source>
        <strain evidence="1">Sampled in the wild</strain>
    </source>
</reference>
<dbReference type="OrthoDB" id="1854899at2759"/>
<protein>
    <submittedName>
        <fullName evidence="1">Uncharacterized protein</fullName>
    </submittedName>
</protein>
<dbReference type="Proteomes" id="UP000792457">
    <property type="component" value="Unassembled WGS sequence"/>
</dbReference>
<dbReference type="AlphaFoldDB" id="A0A8K0KKK0"/>
<evidence type="ECO:0000313" key="1">
    <source>
        <dbReference type="EMBL" id="KAG8236964.1"/>
    </source>
</evidence>
<reference evidence="1" key="2">
    <citation type="submission" date="2017-10" db="EMBL/GenBank/DDBJ databases">
        <title>Ladona fulva Genome sequencing and assembly.</title>
        <authorList>
            <person name="Murali S."/>
            <person name="Richards S."/>
            <person name="Bandaranaike D."/>
            <person name="Bellair M."/>
            <person name="Blankenburg K."/>
            <person name="Chao H."/>
            <person name="Dinh H."/>
            <person name="Doddapaneni H."/>
            <person name="Dugan-Rocha S."/>
            <person name="Elkadiri S."/>
            <person name="Gnanaolivu R."/>
            <person name="Hernandez B."/>
            <person name="Skinner E."/>
            <person name="Javaid M."/>
            <person name="Lee S."/>
            <person name="Li M."/>
            <person name="Ming W."/>
            <person name="Munidasa M."/>
            <person name="Muniz J."/>
            <person name="Nguyen L."/>
            <person name="Hughes D."/>
            <person name="Osuji N."/>
            <person name="Pu L.-L."/>
            <person name="Puazo M."/>
            <person name="Qu C."/>
            <person name="Quiroz J."/>
            <person name="Raj R."/>
            <person name="Weissenberger G."/>
            <person name="Xin Y."/>
            <person name="Zou X."/>
            <person name="Han Y."/>
            <person name="Worley K."/>
            <person name="Muzny D."/>
            <person name="Gibbs R."/>
        </authorList>
    </citation>
    <scope>NUCLEOTIDE SEQUENCE</scope>
    <source>
        <strain evidence="1">Sampled in the wild</strain>
    </source>
</reference>
<evidence type="ECO:0000313" key="2">
    <source>
        <dbReference type="Proteomes" id="UP000792457"/>
    </source>
</evidence>
<comment type="caution">
    <text evidence="1">The sequence shown here is derived from an EMBL/GenBank/DDBJ whole genome shotgun (WGS) entry which is preliminary data.</text>
</comment>
<keyword evidence="2" id="KW-1185">Reference proteome</keyword>
<gene>
    <name evidence="1" type="ORF">J437_LFUL016535</name>
</gene>
<accession>A0A8K0KKK0</accession>
<name>A0A8K0KKK0_LADFU</name>
<organism evidence="1 2">
    <name type="scientific">Ladona fulva</name>
    <name type="common">Scarce chaser dragonfly</name>
    <name type="synonym">Libellula fulva</name>
    <dbReference type="NCBI Taxonomy" id="123851"/>
    <lineage>
        <taxon>Eukaryota</taxon>
        <taxon>Metazoa</taxon>
        <taxon>Ecdysozoa</taxon>
        <taxon>Arthropoda</taxon>
        <taxon>Hexapoda</taxon>
        <taxon>Insecta</taxon>
        <taxon>Pterygota</taxon>
        <taxon>Palaeoptera</taxon>
        <taxon>Odonata</taxon>
        <taxon>Epiprocta</taxon>
        <taxon>Anisoptera</taxon>
        <taxon>Libelluloidea</taxon>
        <taxon>Libellulidae</taxon>
        <taxon>Ladona</taxon>
    </lineage>
</organism>
<proteinExistence type="predicted"/>
<sequence length="183" mass="20483">MIVNFFQPCCPRDARKWRAARPGCSQVAACPLCVHCLYDALPLTLQRSQVFRSDIPRLATEPNGFDNEENIALLRGSGLPTETCKNLLPQAPVPPRLYGLSKTHKKGTLLRPIVSAINSPTYLLARYLSKLLTPHVGNSIHHVKNSAEFVRTLSQLRLDPGDIMPRLKYILVMLNYVPSKRPS</sequence>
<dbReference type="EMBL" id="KZ309098">
    <property type="protein sequence ID" value="KAG8236964.1"/>
    <property type="molecule type" value="Genomic_DNA"/>
</dbReference>